<evidence type="ECO:0000256" key="1">
    <source>
        <dbReference type="ARBA" id="ARBA00004496"/>
    </source>
</evidence>
<dbReference type="Gene3D" id="1.20.1050.90">
    <property type="entry name" value="RecF/RecN/SMC, N-terminal domain"/>
    <property type="match status" value="1"/>
</dbReference>
<dbReference type="PANTHER" id="PTHR32182">
    <property type="entry name" value="DNA REPLICATION AND REPAIR PROTEIN RECF"/>
    <property type="match status" value="1"/>
</dbReference>
<evidence type="ECO:0000256" key="3">
    <source>
        <dbReference type="ARBA" id="ARBA00020170"/>
    </source>
</evidence>
<comment type="function">
    <text evidence="12 13">The RecF protein is involved in DNA metabolism; it is required for DNA replication and normal SOS inducibility. RecF binds preferentially to single-stranded, linear DNA. It also seems to bind ATP.</text>
</comment>
<dbReference type="Gene3D" id="3.40.50.300">
    <property type="entry name" value="P-loop containing nucleotide triphosphate hydrolases"/>
    <property type="match status" value="1"/>
</dbReference>
<dbReference type="PROSITE" id="PS00618">
    <property type="entry name" value="RECF_2"/>
    <property type="match status" value="1"/>
</dbReference>
<dbReference type="PANTHER" id="PTHR32182:SF0">
    <property type="entry name" value="DNA REPLICATION AND REPAIR PROTEIN RECF"/>
    <property type="match status" value="1"/>
</dbReference>
<keyword evidence="16" id="KW-1185">Reference proteome</keyword>
<evidence type="ECO:0000256" key="7">
    <source>
        <dbReference type="ARBA" id="ARBA00022763"/>
    </source>
</evidence>
<dbReference type="Pfam" id="PF02463">
    <property type="entry name" value="SMC_N"/>
    <property type="match status" value="1"/>
</dbReference>
<evidence type="ECO:0000313" key="16">
    <source>
        <dbReference type="Proteomes" id="UP001546774"/>
    </source>
</evidence>
<evidence type="ECO:0000256" key="13">
    <source>
        <dbReference type="RuleBase" id="RU000578"/>
    </source>
</evidence>
<evidence type="ECO:0000256" key="9">
    <source>
        <dbReference type="ARBA" id="ARBA00023125"/>
    </source>
</evidence>
<keyword evidence="11 12" id="KW-0742">SOS response</keyword>
<evidence type="ECO:0000259" key="14">
    <source>
        <dbReference type="Pfam" id="PF02463"/>
    </source>
</evidence>
<dbReference type="CDD" id="cd03242">
    <property type="entry name" value="ABC_RecF"/>
    <property type="match status" value="1"/>
</dbReference>
<dbReference type="SUPFAM" id="SSF52540">
    <property type="entry name" value="P-loop containing nucleoside triphosphate hydrolases"/>
    <property type="match status" value="1"/>
</dbReference>
<keyword evidence="6 12" id="KW-0547">Nucleotide-binding</keyword>
<comment type="similarity">
    <text evidence="2 12 13">Belongs to the RecF family.</text>
</comment>
<evidence type="ECO:0000256" key="11">
    <source>
        <dbReference type="ARBA" id="ARBA00023236"/>
    </source>
</evidence>
<evidence type="ECO:0000256" key="4">
    <source>
        <dbReference type="ARBA" id="ARBA00022490"/>
    </source>
</evidence>
<sequence length="365" mass="41676">MIIESVDLKDYRNYKILNMNFNPQINIIYGDNAQGKTNILEALYVCATSRSHKGSKDREMIRMGSDEAHIKLNVKKNGLPYRIDMHLKKNKSKGIAVNGIPIKRAVELFGILNIVCFSPEDLSIIKNGPAERRRFMDMELSQLDKIYLSNLINYNKVVNQRNKLLKELSFKSSEEKLETLDIWDLQLVKYGTEVMKRRVGFVQELNEIIGGLHEKLSGGTEKLTIEYQPCVEETAFLDTVTKMRERDLRMKSTCFGPHKDDLIFFINGSEVKKYGSQGQQRTAALSLKLAEIELVKKVVKDTPVLLLDDVLSELDSNRQQFLLNSIGQIQTVITCTGLDEFVNSQFAVHKTFQIQNGTVIHENNI</sequence>
<keyword evidence="10 12" id="KW-0234">DNA repair</keyword>
<comment type="subcellular location">
    <subcellularLocation>
        <location evidence="1 12 13">Cytoplasm</location>
    </subcellularLocation>
</comment>
<keyword evidence="5 12" id="KW-0235">DNA replication</keyword>
<evidence type="ECO:0000256" key="8">
    <source>
        <dbReference type="ARBA" id="ARBA00022840"/>
    </source>
</evidence>
<feature type="binding site" evidence="12">
    <location>
        <begin position="30"/>
        <end position="37"/>
    </location>
    <ligand>
        <name>ATP</name>
        <dbReference type="ChEBI" id="CHEBI:30616"/>
    </ligand>
</feature>
<dbReference type="InterPro" id="IPR003395">
    <property type="entry name" value="RecF/RecN/SMC_N"/>
</dbReference>
<keyword evidence="9 12" id="KW-0238">DNA-binding</keyword>
<comment type="caution">
    <text evidence="15">The sequence shown here is derived from an EMBL/GenBank/DDBJ whole genome shotgun (WGS) entry which is preliminary data.</text>
</comment>
<proteinExistence type="inferred from homology"/>
<accession>A0ABV1H8Z1</accession>
<keyword evidence="8 12" id="KW-0067">ATP-binding</keyword>
<organism evidence="15 16">
    <name type="scientific">Lachnospira intestinalis</name>
    <dbReference type="NCBI Taxonomy" id="3133158"/>
    <lineage>
        <taxon>Bacteria</taxon>
        <taxon>Bacillati</taxon>
        <taxon>Bacillota</taxon>
        <taxon>Clostridia</taxon>
        <taxon>Lachnospirales</taxon>
        <taxon>Lachnospiraceae</taxon>
        <taxon>Lachnospira</taxon>
    </lineage>
</organism>
<evidence type="ECO:0000256" key="6">
    <source>
        <dbReference type="ARBA" id="ARBA00022741"/>
    </source>
</evidence>
<dbReference type="HAMAP" id="MF_00365">
    <property type="entry name" value="RecF"/>
    <property type="match status" value="1"/>
</dbReference>
<evidence type="ECO:0000313" key="15">
    <source>
        <dbReference type="EMBL" id="MEQ2556171.1"/>
    </source>
</evidence>
<reference evidence="15" key="1">
    <citation type="submission" date="2024-03" db="EMBL/GenBank/DDBJ databases">
        <title>Human intestinal bacterial collection.</title>
        <authorList>
            <person name="Pauvert C."/>
            <person name="Hitch T.C.A."/>
            <person name="Clavel T."/>
        </authorList>
    </citation>
    <scope>NUCLEOTIDE SEQUENCE [LARGE SCALE GENOMIC DNA]</scope>
    <source>
        <strain evidence="15">CLA-AA-H89B</strain>
    </source>
</reference>
<dbReference type="InterPro" id="IPR001238">
    <property type="entry name" value="DNA-binding_RecF"/>
</dbReference>
<dbReference type="NCBIfam" id="TIGR00611">
    <property type="entry name" value="recf"/>
    <property type="match status" value="1"/>
</dbReference>
<keyword evidence="7 12" id="KW-0227">DNA damage</keyword>
<protein>
    <recommendedName>
        <fullName evidence="3 12">DNA replication and repair protein RecF</fullName>
    </recommendedName>
</protein>
<evidence type="ECO:0000256" key="10">
    <source>
        <dbReference type="ARBA" id="ARBA00023204"/>
    </source>
</evidence>
<dbReference type="Proteomes" id="UP001546774">
    <property type="component" value="Unassembled WGS sequence"/>
</dbReference>
<gene>
    <name evidence="12 15" type="primary">recF</name>
    <name evidence="15" type="ORF">WMO37_14360</name>
</gene>
<feature type="domain" description="RecF/RecN/SMC N-terminal" evidence="14">
    <location>
        <begin position="3"/>
        <end position="343"/>
    </location>
</feature>
<name>A0ABV1H8Z1_9FIRM</name>
<evidence type="ECO:0000256" key="12">
    <source>
        <dbReference type="HAMAP-Rule" id="MF_00365"/>
    </source>
</evidence>
<evidence type="ECO:0000256" key="2">
    <source>
        <dbReference type="ARBA" id="ARBA00008016"/>
    </source>
</evidence>
<evidence type="ECO:0000256" key="5">
    <source>
        <dbReference type="ARBA" id="ARBA00022705"/>
    </source>
</evidence>
<dbReference type="InterPro" id="IPR018078">
    <property type="entry name" value="DNA-binding_RecF_CS"/>
</dbReference>
<keyword evidence="4 12" id="KW-0963">Cytoplasm</keyword>
<dbReference type="EMBL" id="JBBMFS010000019">
    <property type="protein sequence ID" value="MEQ2556171.1"/>
    <property type="molecule type" value="Genomic_DNA"/>
</dbReference>
<dbReference type="InterPro" id="IPR042174">
    <property type="entry name" value="RecF_2"/>
</dbReference>
<dbReference type="InterPro" id="IPR027417">
    <property type="entry name" value="P-loop_NTPase"/>
</dbReference>